<dbReference type="AlphaFoldDB" id="A0AAD9P2N4"/>
<organism evidence="4 5">
    <name type="scientific">Ridgeia piscesae</name>
    <name type="common">Tubeworm</name>
    <dbReference type="NCBI Taxonomy" id="27915"/>
    <lineage>
        <taxon>Eukaryota</taxon>
        <taxon>Metazoa</taxon>
        <taxon>Spiralia</taxon>
        <taxon>Lophotrochozoa</taxon>
        <taxon>Annelida</taxon>
        <taxon>Polychaeta</taxon>
        <taxon>Sedentaria</taxon>
        <taxon>Canalipalpata</taxon>
        <taxon>Sabellida</taxon>
        <taxon>Siboglinidae</taxon>
        <taxon>Ridgeia</taxon>
    </lineage>
</organism>
<keyword evidence="2" id="KW-0325">Glycoprotein</keyword>
<evidence type="ECO:0000256" key="1">
    <source>
        <dbReference type="ARBA" id="ARBA00022729"/>
    </source>
</evidence>
<feature type="signal peptide" evidence="3">
    <location>
        <begin position="1"/>
        <end position="20"/>
    </location>
</feature>
<dbReference type="InterPro" id="IPR031424">
    <property type="entry name" value="QVR-like"/>
</dbReference>
<evidence type="ECO:0000313" key="5">
    <source>
        <dbReference type="Proteomes" id="UP001209878"/>
    </source>
</evidence>
<evidence type="ECO:0008006" key="6">
    <source>
        <dbReference type="Google" id="ProtNLM"/>
    </source>
</evidence>
<reference evidence="4" key="1">
    <citation type="journal article" date="2023" name="Mol. Biol. Evol.">
        <title>Third-Generation Sequencing Reveals the Adaptive Role of the Epigenome in Three Deep-Sea Polychaetes.</title>
        <authorList>
            <person name="Perez M."/>
            <person name="Aroh O."/>
            <person name="Sun Y."/>
            <person name="Lan Y."/>
            <person name="Juniper S.K."/>
            <person name="Young C.R."/>
            <person name="Angers B."/>
            <person name="Qian P.Y."/>
        </authorList>
    </citation>
    <scope>NUCLEOTIDE SEQUENCE</scope>
    <source>
        <strain evidence="4">R07B-5</strain>
    </source>
</reference>
<dbReference type="Proteomes" id="UP001209878">
    <property type="component" value="Unassembled WGS sequence"/>
</dbReference>
<keyword evidence="1 3" id="KW-0732">Signal</keyword>
<feature type="chain" id="PRO_5042154761" description="Protein quiver" evidence="3">
    <location>
        <begin position="21"/>
        <end position="138"/>
    </location>
</feature>
<gene>
    <name evidence="4" type="ORF">NP493_180g07026</name>
</gene>
<accession>A0AAD9P2N4</accession>
<evidence type="ECO:0000313" key="4">
    <source>
        <dbReference type="EMBL" id="KAK2187043.1"/>
    </source>
</evidence>
<dbReference type="Pfam" id="PF17064">
    <property type="entry name" value="QVR"/>
    <property type="match status" value="1"/>
</dbReference>
<proteinExistence type="predicted"/>
<protein>
    <recommendedName>
        <fullName evidence="6">Protein quiver</fullName>
    </recommendedName>
</protein>
<sequence length="138" mass="15430">MLTSALYLTIFSCLAGVVLSLKCYECNVWKTGYGMTCKAPRIRPHCTVCMKFSTTIYMGYYKGIPRKSTITSRVCARSRLIRRDNACERIETMDGFTVRCYCNTDLCNGIPVTRPSTLLYSLPVVVLLASRWLGGVGS</sequence>
<keyword evidence="5" id="KW-1185">Reference proteome</keyword>
<dbReference type="EMBL" id="JAODUO010000180">
    <property type="protein sequence ID" value="KAK2187043.1"/>
    <property type="molecule type" value="Genomic_DNA"/>
</dbReference>
<evidence type="ECO:0000256" key="3">
    <source>
        <dbReference type="SAM" id="SignalP"/>
    </source>
</evidence>
<name>A0AAD9P2N4_RIDPI</name>
<evidence type="ECO:0000256" key="2">
    <source>
        <dbReference type="ARBA" id="ARBA00023180"/>
    </source>
</evidence>
<comment type="caution">
    <text evidence="4">The sequence shown here is derived from an EMBL/GenBank/DDBJ whole genome shotgun (WGS) entry which is preliminary data.</text>
</comment>